<accession>A0A2H3B716</accession>
<reference evidence="2" key="1">
    <citation type="journal article" date="2017" name="Nat. Ecol. Evol.">
        <title>Genome expansion and lineage-specific genetic innovations in the forest pathogenic fungi Armillaria.</title>
        <authorList>
            <person name="Sipos G."/>
            <person name="Prasanna A.N."/>
            <person name="Walter M.C."/>
            <person name="O'Connor E."/>
            <person name="Balint B."/>
            <person name="Krizsan K."/>
            <person name="Kiss B."/>
            <person name="Hess J."/>
            <person name="Varga T."/>
            <person name="Slot J."/>
            <person name="Riley R."/>
            <person name="Boka B."/>
            <person name="Rigling D."/>
            <person name="Barry K."/>
            <person name="Lee J."/>
            <person name="Mihaltcheva S."/>
            <person name="LaButti K."/>
            <person name="Lipzen A."/>
            <person name="Waldron R."/>
            <person name="Moloney N.M."/>
            <person name="Sperisen C."/>
            <person name="Kredics L."/>
            <person name="Vagvoelgyi C."/>
            <person name="Patrignani A."/>
            <person name="Fitzpatrick D."/>
            <person name="Nagy I."/>
            <person name="Doyle S."/>
            <person name="Anderson J.B."/>
            <person name="Grigoriev I.V."/>
            <person name="Gueldener U."/>
            <person name="Muensterkoetter M."/>
            <person name="Nagy L.G."/>
        </authorList>
    </citation>
    <scope>NUCLEOTIDE SEQUENCE [LARGE SCALE GENOMIC DNA]</scope>
    <source>
        <strain evidence="2">28-4</strain>
    </source>
</reference>
<dbReference type="Proteomes" id="UP000218334">
    <property type="component" value="Unassembled WGS sequence"/>
</dbReference>
<keyword evidence="2" id="KW-1185">Reference proteome</keyword>
<dbReference type="EMBL" id="KZ293500">
    <property type="protein sequence ID" value="PBK59643.1"/>
    <property type="molecule type" value="Genomic_DNA"/>
</dbReference>
<name>A0A2H3B716_9AGAR</name>
<sequence>MRNTARFNKLYGSFCVAGNDEPDDTSNYARRHVLESTSRIFIASLNDPRLMALPPFPRGASHLPKLRNDTFDDFAKLLTEEFFFKLTDFSLSSTSLTRQLLGQHKSFVYVPWLVPVGYG</sequence>
<evidence type="ECO:0000313" key="1">
    <source>
        <dbReference type="EMBL" id="PBK59643.1"/>
    </source>
</evidence>
<evidence type="ECO:0000313" key="2">
    <source>
        <dbReference type="Proteomes" id="UP000218334"/>
    </source>
</evidence>
<gene>
    <name evidence="1" type="ORF">ARMSODRAFT_1071332</name>
</gene>
<proteinExistence type="predicted"/>
<dbReference type="AlphaFoldDB" id="A0A2H3B716"/>
<protein>
    <submittedName>
        <fullName evidence="1">Uncharacterized protein</fullName>
    </submittedName>
</protein>
<organism evidence="1 2">
    <name type="scientific">Armillaria solidipes</name>
    <dbReference type="NCBI Taxonomy" id="1076256"/>
    <lineage>
        <taxon>Eukaryota</taxon>
        <taxon>Fungi</taxon>
        <taxon>Dikarya</taxon>
        <taxon>Basidiomycota</taxon>
        <taxon>Agaricomycotina</taxon>
        <taxon>Agaricomycetes</taxon>
        <taxon>Agaricomycetidae</taxon>
        <taxon>Agaricales</taxon>
        <taxon>Marasmiineae</taxon>
        <taxon>Physalacriaceae</taxon>
        <taxon>Armillaria</taxon>
    </lineage>
</organism>